<name>A0A537M3N4_9BACT</name>
<feature type="transmembrane region" description="Helical" evidence="1">
    <location>
        <begin position="55"/>
        <end position="72"/>
    </location>
</feature>
<protein>
    <submittedName>
        <fullName evidence="2">Uncharacterized protein</fullName>
    </submittedName>
</protein>
<proteinExistence type="predicted"/>
<keyword evidence="1" id="KW-1133">Transmembrane helix</keyword>
<feature type="transmembrane region" description="Helical" evidence="1">
    <location>
        <begin position="78"/>
        <end position="94"/>
    </location>
</feature>
<feature type="transmembrane region" description="Helical" evidence="1">
    <location>
        <begin position="14"/>
        <end position="34"/>
    </location>
</feature>
<evidence type="ECO:0000256" key="1">
    <source>
        <dbReference type="SAM" id="Phobius"/>
    </source>
</evidence>
<keyword evidence="1" id="KW-0472">Membrane</keyword>
<organism evidence="2 3">
    <name type="scientific">Candidatus Segetimicrobium genomatis</name>
    <dbReference type="NCBI Taxonomy" id="2569760"/>
    <lineage>
        <taxon>Bacteria</taxon>
        <taxon>Bacillati</taxon>
        <taxon>Candidatus Sysuimicrobiota</taxon>
        <taxon>Candidatus Sysuimicrobiia</taxon>
        <taxon>Candidatus Sysuimicrobiales</taxon>
        <taxon>Candidatus Segetimicrobiaceae</taxon>
        <taxon>Candidatus Segetimicrobium</taxon>
    </lineage>
</organism>
<dbReference type="AlphaFoldDB" id="A0A537M3N4"/>
<keyword evidence="1" id="KW-0812">Transmembrane</keyword>
<dbReference type="Proteomes" id="UP000320393">
    <property type="component" value="Unassembled WGS sequence"/>
</dbReference>
<dbReference type="EMBL" id="VBAM01000083">
    <property type="protein sequence ID" value="TMJ14883.1"/>
    <property type="molecule type" value="Genomic_DNA"/>
</dbReference>
<accession>A0A537M3N4</accession>
<evidence type="ECO:0000313" key="3">
    <source>
        <dbReference type="Proteomes" id="UP000320393"/>
    </source>
</evidence>
<comment type="caution">
    <text evidence="2">The sequence shown here is derived from an EMBL/GenBank/DDBJ whole genome shotgun (WGS) entry which is preliminary data.</text>
</comment>
<evidence type="ECO:0000313" key="2">
    <source>
        <dbReference type="EMBL" id="TMJ14883.1"/>
    </source>
</evidence>
<gene>
    <name evidence="2" type="ORF">E6H02_02680</name>
</gene>
<sequence length="105" mass="11467">MEVHNTYLDYGIELGWLGMGLFLLLVVSCIGGAARVRERSAGIPRLRELSVLAEGIRLTLVAFAVAAFFNPWPYRPYFYYFAGLAVAAGAIYEAETRAAKAPAPP</sequence>
<reference evidence="2 3" key="1">
    <citation type="journal article" date="2019" name="Nat. Microbiol.">
        <title>Mediterranean grassland soil C-N compound turnover is dependent on rainfall and depth, and is mediated by genomically divergent microorganisms.</title>
        <authorList>
            <person name="Diamond S."/>
            <person name="Andeer P.F."/>
            <person name="Li Z."/>
            <person name="Crits-Christoph A."/>
            <person name="Burstein D."/>
            <person name="Anantharaman K."/>
            <person name="Lane K.R."/>
            <person name="Thomas B.C."/>
            <person name="Pan C."/>
            <person name="Northen T.R."/>
            <person name="Banfield J.F."/>
        </authorList>
    </citation>
    <scope>NUCLEOTIDE SEQUENCE [LARGE SCALE GENOMIC DNA]</scope>
    <source>
        <strain evidence="2">NP_5</strain>
    </source>
</reference>